<dbReference type="GO" id="GO:0030414">
    <property type="term" value="F:peptidase inhibitor activity"/>
    <property type="evidence" value="ECO:0007669"/>
    <property type="project" value="TreeGrafter"/>
</dbReference>
<dbReference type="EMBL" id="KV454292">
    <property type="protein sequence ID" value="ODQ74181.1"/>
    <property type="molecule type" value="Genomic_DNA"/>
</dbReference>
<protein>
    <recommendedName>
        <fullName evidence="3">PEBP-like protein</fullName>
    </recommendedName>
</protein>
<dbReference type="Proteomes" id="UP000094385">
    <property type="component" value="Unassembled WGS sequence"/>
</dbReference>
<dbReference type="InterPro" id="IPR008914">
    <property type="entry name" value="PEBP"/>
</dbReference>
<dbReference type="InterPro" id="IPR035810">
    <property type="entry name" value="PEBP_euk"/>
</dbReference>
<evidence type="ECO:0000313" key="1">
    <source>
        <dbReference type="EMBL" id="ODQ74181.1"/>
    </source>
</evidence>
<dbReference type="GO" id="GO:0005543">
    <property type="term" value="F:phospholipid binding"/>
    <property type="evidence" value="ECO:0007669"/>
    <property type="project" value="TreeGrafter"/>
</dbReference>
<dbReference type="Gene3D" id="3.90.280.10">
    <property type="entry name" value="PEBP-like"/>
    <property type="match status" value="1"/>
</dbReference>
<gene>
    <name evidence="1" type="ORF">LIPSTDRAFT_2180</name>
</gene>
<dbReference type="OrthoDB" id="2506647at2759"/>
<dbReference type="SUPFAM" id="SSF49777">
    <property type="entry name" value="PEBP-like"/>
    <property type="match status" value="1"/>
</dbReference>
<dbReference type="AlphaFoldDB" id="A0A1E3Q938"/>
<proteinExistence type="predicted"/>
<dbReference type="GO" id="GO:0046578">
    <property type="term" value="P:regulation of Ras protein signal transduction"/>
    <property type="evidence" value="ECO:0007669"/>
    <property type="project" value="TreeGrafter"/>
</dbReference>
<dbReference type="Pfam" id="PF01161">
    <property type="entry name" value="PBP"/>
    <property type="match status" value="1"/>
</dbReference>
<keyword evidence="2" id="KW-1185">Reference proteome</keyword>
<dbReference type="STRING" id="675824.A0A1E3Q938"/>
<evidence type="ECO:0000313" key="2">
    <source>
        <dbReference type="Proteomes" id="UP000094385"/>
    </source>
</evidence>
<dbReference type="PANTHER" id="PTHR11362:SF148">
    <property type="entry name" value="CARBOXYPEPTIDASE Y INHIBITOR"/>
    <property type="match status" value="1"/>
</dbReference>
<dbReference type="CDD" id="cd00866">
    <property type="entry name" value="PEBP_euk"/>
    <property type="match status" value="1"/>
</dbReference>
<dbReference type="PANTHER" id="PTHR11362">
    <property type="entry name" value="PHOSPHATIDYLETHANOLAMINE-BINDING PROTEIN"/>
    <property type="match status" value="1"/>
</dbReference>
<dbReference type="InterPro" id="IPR036610">
    <property type="entry name" value="PEBP-like_sf"/>
</dbReference>
<sequence>MSTRVMIPGSRFAAAADNLARWRPYVSIAGNPYSFAHNPLIHRMRLATISQSILEAMKSHKVIPDVVDDFVPSSLLSVDYAEGHHAALGNTLQYSEARDLPKFSITHINEQEAPTQSLLSPSQRFTIVMTDPDAPPTSDAHKSSHYANFVISGIRVTSTDAVTEFDTGMPDSPETVAPANGQVLLDYQLPILDVPTRRHRYVFLLYREDGRTVPKTPPERHNWGFGSAVAGAREWASRYGLTLVGANFFYIHSELAMQPEQNN</sequence>
<reference evidence="1 2" key="1">
    <citation type="journal article" date="2016" name="Proc. Natl. Acad. Sci. U.S.A.">
        <title>Comparative genomics of biotechnologically important yeasts.</title>
        <authorList>
            <person name="Riley R."/>
            <person name="Haridas S."/>
            <person name="Wolfe K.H."/>
            <person name="Lopes M.R."/>
            <person name="Hittinger C.T."/>
            <person name="Goeker M."/>
            <person name="Salamov A.A."/>
            <person name="Wisecaver J.H."/>
            <person name="Long T.M."/>
            <person name="Calvey C.H."/>
            <person name="Aerts A.L."/>
            <person name="Barry K.W."/>
            <person name="Choi C."/>
            <person name="Clum A."/>
            <person name="Coughlan A.Y."/>
            <person name="Deshpande S."/>
            <person name="Douglass A.P."/>
            <person name="Hanson S.J."/>
            <person name="Klenk H.-P."/>
            <person name="LaButti K.M."/>
            <person name="Lapidus A."/>
            <person name="Lindquist E.A."/>
            <person name="Lipzen A.M."/>
            <person name="Meier-Kolthoff J.P."/>
            <person name="Ohm R.A."/>
            <person name="Otillar R.P."/>
            <person name="Pangilinan J.L."/>
            <person name="Peng Y."/>
            <person name="Rokas A."/>
            <person name="Rosa C.A."/>
            <person name="Scheuner C."/>
            <person name="Sibirny A.A."/>
            <person name="Slot J.C."/>
            <person name="Stielow J.B."/>
            <person name="Sun H."/>
            <person name="Kurtzman C.P."/>
            <person name="Blackwell M."/>
            <person name="Grigoriev I.V."/>
            <person name="Jeffries T.W."/>
        </authorList>
    </citation>
    <scope>NUCLEOTIDE SEQUENCE [LARGE SCALE GENOMIC DNA]</scope>
    <source>
        <strain evidence="1 2">NRRL Y-11557</strain>
    </source>
</reference>
<evidence type="ECO:0008006" key="3">
    <source>
        <dbReference type="Google" id="ProtNLM"/>
    </source>
</evidence>
<dbReference type="GO" id="GO:0030162">
    <property type="term" value="P:regulation of proteolysis"/>
    <property type="evidence" value="ECO:0007669"/>
    <property type="project" value="TreeGrafter"/>
</dbReference>
<organism evidence="1 2">
    <name type="scientific">Lipomyces starkeyi NRRL Y-11557</name>
    <dbReference type="NCBI Taxonomy" id="675824"/>
    <lineage>
        <taxon>Eukaryota</taxon>
        <taxon>Fungi</taxon>
        <taxon>Dikarya</taxon>
        <taxon>Ascomycota</taxon>
        <taxon>Saccharomycotina</taxon>
        <taxon>Lipomycetes</taxon>
        <taxon>Lipomycetales</taxon>
        <taxon>Lipomycetaceae</taxon>
        <taxon>Lipomyces</taxon>
    </lineage>
</organism>
<accession>A0A1E3Q938</accession>
<name>A0A1E3Q938_LIPST</name>